<comment type="caution">
    <text evidence="1">The sequence shown here is derived from an EMBL/GenBank/DDBJ whole genome shotgun (WGS) entry which is preliminary data.</text>
</comment>
<dbReference type="EMBL" id="CABR01000082">
    <property type="protein sequence ID" value="CBI10367.1"/>
    <property type="molecule type" value="Genomic_DNA"/>
</dbReference>
<protein>
    <submittedName>
        <fullName evidence="1">Uncharacterized protein</fullName>
    </submittedName>
</protein>
<name>E6QSZ5_9ZZZZ</name>
<evidence type="ECO:0000313" key="1">
    <source>
        <dbReference type="EMBL" id="CBI10367.1"/>
    </source>
</evidence>
<sequence length="90" mass="9990">MTRLASCKNTWGAYIVRDFETVYWKAHAASWQKIDACDVKSHQLLSHLARGSETRCSFNGSLPVQAKLATAWSEATGTMEPFGREGKAAR</sequence>
<organism evidence="1">
    <name type="scientific">mine drainage metagenome</name>
    <dbReference type="NCBI Taxonomy" id="410659"/>
    <lineage>
        <taxon>unclassified sequences</taxon>
        <taxon>metagenomes</taxon>
        <taxon>ecological metagenomes</taxon>
    </lineage>
</organism>
<dbReference type="AlphaFoldDB" id="E6QSZ5"/>
<accession>E6QSZ5</accession>
<reference evidence="1" key="1">
    <citation type="submission" date="2009-10" db="EMBL/GenBank/DDBJ databases">
        <title>Diversity of trophic interactions inside an arsenic-rich microbial ecosystem.</title>
        <authorList>
            <person name="Bertin P.N."/>
            <person name="Heinrich-Salmeron A."/>
            <person name="Pelletier E."/>
            <person name="Goulhen-Chollet F."/>
            <person name="Arsene-Ploetze F."/>
            <person name="Gallien S."/>
            <person name="Calteau A."/>
            <person name="Vallenet D."/>
            <person name="Casiot C."/>
            <person name="Chane-Woon-Ming B."/>
            <person name="Giloteaux L."/>
            <person name="Barakat M."/>
            <person name="Bonnefoy V."/>
            <person name="Bruneel O."/>
            <person name="Chandler M."/>
            <person name="Cleiss J."/>
            <person name="Duran R."/>
            <person name="Elbaz-Poulichet F."/>
            <person name="Fonknechten N."/>
            <person name="Lauga B."/>
            <person name="Mornico D."/>
            <person name="Ortet P."/>
            <person name="Schaeffer C."/>
            <person name="Siguier P."/>
            <person name="Alexander Thil Smith A."/>
            <person name="Van Dorsselaer A."/>
            <person name="Weissenbach J."/>
            <person name="Medigue C."/>
            <person name="Le Paslier D."/>
        </authorList>
    </citation>
    <scope>NUCLEOTIDE SEQUENCE</scope>
</reference>
<proteinExistence type="predicted"/>
<gene>
    <name evidence="1" type="ORF">CARN7_1145</name>
</gene>